<evidence type="ECO:0000256" key="1">
    <source>
        <dbReference type="ARBA" id="ARBA00004141"/>
    </source>
</evidence>
<dbReference type="OrthoDB" id="5141738at2759"/>
<comment type="similarity">
    <text evidence="2">Belongs to the major facilitator superfamily.</text>
</comment>
<dbReference type="Proteomes" id="UP001056384">
    <property type="component" value="Chromosome 4"/>
</dbReference>
<evidence type="ECO:0000259" key="7">
    <source>
        <dbReference type="PROSITE" id="PS50850"/>
    </source>
</evidence>
<reference evidence="8" key="1">
    <citation type="submission" date="2022-06" db="EMBL/GenBank/DDBJ databases">
        <title>Complete genome sequences of two strains of the flax pathogen Septoria linicola.</title>
        <authorList>
            <person name="Lapalu N."/>
            <person name="Simon A."/>
            <person name="Demenou B."/>
            <person name="Paumier D."/>
            <person name="Guillot M.-P."/>
            <person name="Gout L."/>
            <person name="Valade R."/>
        </authorList>
    </citation>
    <scope>NUCLEOTIDE SEQUENCE</scope>
    <source>
        <strain evidence="8">SE15195</strain>
    </source>
</reference>
<gene>
    <name evidence="8" type="ORF">Slin15195_G059980</name>
</gene>
<dbReference type="CDD" id="cd17323">
    <property type="entry name" value="MFS_Tpo1_MDR_like"/>
    <property type="match status" value="1"/>
</dbReference>
<evidence type="ECO:0000256" key="3">
    <source>
        <dbReference type="ARBA" id="ARBA00022692"/>
    </source>
</evidence>
<dbReference type="SUPFAM" id="SSF103473">
    <property type="entry name" value="MFS general substrate transporter"/>
    <property type="match status" value="1"/>
</dbReference>
<proteinExistence type="inferred from homology"/>
<feature type="transmembrane region" description="Helical" evidence="6">
    <location>
        <begin position="307"/>
        <end position="329"/>
    </location>
</feature>
<dbReference type="Gene3D" id="1.20.1250.20">
    <property type="entry name" value="MFS general substrate transporter like domains"/>
    <property type="match status" value="1"/>
</dbReference>
<feature type="transmembrane region" description="Helical" evidence="6">
    <location>
        <begin position="37"/>
        <end position="56"/>
    </location>
</feature>
<evidence type="ECO:0000256" key="6">
    <source>
        <dbReference type="SAM" id="Phobius"/>
    </source>
</evidence>
<name>A0A9Q9EJY0_9PEZI</name>
<evidence type="ECO:0000313" key="9">
    <source>
        <dbReference type="Proteomes" id="UP001056384"/>
    </source>
</evidence>
<feature type="transmembrane region" description="Helical" evidence="6">
    <location>
        <begin position="411"/>
        <end position="432"/>
    </location>
</feature>
<accession>A0A9Q9EJY0</accession>
<evidence type="ECO:0000256" key="4">
    <source>
        <dbReference type="ARBA" id="ARBA00022989"/>
    </source>
</evidence>
<dbReference type="InterPro" id="IPR020846">
    <property type="entry name" value="MFS_dom"/>
</dbReference>
<dbReference type="FunFam" id="1.20.1250.20:FF:000082">
    <property type="entry name" value="MFS multidrug transporter, putative"/>
    <property type="match status" value="1"/>
</dbReference>
<feature type="transmembrane region" description="Helical" evidence="6">
    <location>
        <begin position="76"/>
        <end position="94"/>
    </location>
</feature>
<feature type="transmembrane region" description="Helical" evidence="6">
    <location>
        <begin position="165"/>
        <end position="184"/>
    </location>
</feature>
<dbReference type="InterPro" id="IPR011701">
    <property type="entry name" value="MFS"/>
</dbReference>
<dbReference type="GO" id="GO:0005886">
    <property type="term" value="C:plasma membrane"/>
    <property type="evidence" value="ECO:0007669"/>
    <property type="project" value="TreeGrafter"/>
</dbReference>
<dbReference type="GO" id="GO:0022857">
    <property type="term" value="F:transmembrane transporter activity"/>
    <property type="evidence" value="ECO:0007669"/>
    <property type="project" value="InterPro"/>
</dbReference>
<feature type="transmembrane region" description="Helical" evidence="6">
    <location>
        <begin position="196"/>
        <end position="222"/>
    </location>
</feature>
<feature type="transmembrane region" description="Helical" evidence="6">
    <location>
        <begin position="106"/>
        <end position="125"/>
    </location>
</feature>
<dbReference type="PROSITE" id="PS50850">
    <property type="entry name" value="MFS"/>
    <property type="match status" value="1"/>
</dbReference>
<organism evidence="8 9">
    <name type="scientific">Septoria linicola</name>
    <dbReference type="NCBI Taxonomy" id="215465"/>
    <lineage>
        <taxon>Eukaryota</taxon>
        <taxon>Fungi</taxon>
        <taxon>Dikarya</taxon>
        <taxon>Ascomycota</taxon>
        <taxon>Pezizomycotina</taxon>
        <taxon>Dothideomycetes</taxon>
        <taxon>Dothideomycetidae</taxon>
        <taxon>Mycosphaerellales</taxon>
        <taxon>Mycosphaerellaceae</taxon>
        <taxon>Septoria</taxon>
    </lineage>
</organism>
<evidence type="ECO:0000256" key="2">
    <source>
        <dbReference type="ARBA" id="ARBA00008335"/>
    </source>
</evidence>
<dbReference type="EMBL" id="CP099421">
    <property type="protein sequence ID" value="USW52679.1"/>
    <property type="molecule type" value="Genomic_DNA"/>
</dbReference>
<feature type="transmembrane region" description="Helical" evidence="6">
    <location>
        <begin position="131"/>
        <end position="153"/>
    </location>
</feature>
<keyword evidence="5 6" id="KW-0472">Membrane</keyword>
<keyword evidence="9" id="KW-1185">Reference proteome</keyword>
<protein>
    <submittedName>
        <fullName evidence="8">Major facilitator superfamily, MFS transporter superfamily</fullName>
    </submittedName>
</protein>
<feature type="domain" description="Major facilitator superfamily (MFS) profile" evidence="7">
    <location>
        <begin position="36"/>
        <end position="470"/>
    </location>
</feature>
<dbReference type="Pfam" id="PF07690">
    <property type="entry name" value="MFS_1"/>
    <property type="match status" value="1"/>
</dbReference>
<dbReference type="InterPro" id="IPR036259">
    <property type="entry name" value="MFS_trans_sf"/>
</dbReference>
<feature type="transmembrane region" description="Helical" evidence="6">
    <location>
        <begin position="377"/>
        <end position="399"/>
    </location>
</feature>
<feature type="transmembrane region" description="Helical" evidence="6">
    <location>
        <begin position="350"/>
        <end position="371"/>
    </location>
</feature>
<evidence type="ECO:0000313" key="8">
    <source>
        <dbReference type="EMBL" id="USW52679.1"/>
    </source>
</evidence>
<feature type="transmembrane region" description="Helical" evidence="6">
    <location>
        <begin position="438"/>
        <end position="463"/>
    </location>
</feature>
<evidence type="ECO:0000256" key="5">
    <source>
        <dbReference type="ARBA" id="ARBA00023136"/>
    </source>
</evidence>
<comment type="subcellular location">
    <subcellularLocation>
        <location evidence="1">Membrane</location>
        <topology evidence="1">Multi-pass membrane protein</topology>
    </subcellularLocation>
</comment>
<feature type="transmembrane region" description="Helical" evidence="6">
    <location>
        <begin position="269"/>
        <end position="295"/>
    </location>
</feature>
<dbReference type="PANTHER" id="PTHR23502">
    <property type="entry name" value="MAJOR FACILITATOR SUPERFAMILY"/>
    <property type="match status" value="1"/>
</dbReference>
<dbReference type="AlphaFoldDB" id="A0A9Q9EJY0"/>
<sequence>MSNEPSRIEAADDAPHIIAFEKDAQDNPYNWSKAKKIYIIAIGSLIGLNSTIASSLPSLASPQLQQHFNVTVQQQLVLPNSVYLIGYVIGPVLWAPLSESRGRRWINISTFFAYTAFMLGCALAPNWAAFIVFRFLTGLTGATPISLTGGLFADVLDSAIWRGRAIAWFMVVASFGPVAGPIPSGYLAEVNWNWPFWFGVIFAGATIPPLLFLPETYAPALLMSKARRLRKKQPELNVYAPLELKHTTPGQVVTQVLGRPLKFLVAEPIVSACCLYLSLIYGIIFMLFQAFPVIFTPIYEFGQGQVGLAFIPVCIGTLAAMPLCLWYDFVLGKAKAQRKSWSSKEEFQRLPLACFGGPLITISLFWIGWAARPNVHWIVPMLGGVPFGIGFVLVFVALFNYIVDAYKIYSASALGATSIARSTFGVVLPFAARPMYDTLGVAWACSLLGFLSLPMCLIPFAFIHYGPRLRESSPVCQELAKEQEDKTRQSQARDEEK</sequence>
<keyword evidence="3 6" id="KW-0812">Transmembrane</keyword>
<dbReference type="PANTHER" id="PTHR23502:SF74">
    <property type="entry name" value="MAJOR FACILITATOR SUPERFAMILY (MFS) PROFILE DOMAIN-CONTAINING PROTEIN"/>
    <property type="match status" value="1"/>
</dbReference>
<keyword evidence="4 6" id="KW-1133">Transmembrane helix</keyword>